<reference evidence="1 2" key="1">
    <citation type="submission" date="2020-07" db="EMBL/GenBank/DDBJ databases">
        <title>MOT database genomes.</title>
        <authorList>
            <person name="Joseph S."/>
            <person name="Aduse-Opoku J."/>
            <person name="Hashim A."/>
            <person name="Wade W."/>
            <person name="Curtis M."/>
        </authorList>
    </citation>
    <scope>NUCLEOTIDE SEQUENCE [LARGE SCALE GENOMIC DNA]</scope>
    <source>
        <strain evidence="1 2">CIP 106318</strain>
    </source>
</reference>
<evidence type="ECO:0000313" key="2">
    <source>
        <dbReference type="Proteomes" id="UP000531840"/>
    </source>
</evidence>
<sequence>MVNKITGKIRSNPFENYVSSPEDVTEEVIERYRKDGIRIGTFYNAEINKTDVYKITDSGSIFAEELGDVLHYDIVEDYEELPKYARLKYDYLYYYNPSYFMELIYNNKLEKYLRDFSDRAITYYENTKKDLEEKYPNNNSLVKEMLNEYMKEYIKQH</sequence>
<gene>
    <name evidence="1" type="ORF">HZY85_07495</name>
</gene>
<dbReference type="RefSeq" id="WP_179941797.1">
    <property type="nucleotide sequence ID" value="NZ_JACBYF010000022.1"/>
</dbReference>
<accession>A0ABX2T3F6</accession>
<keyword evidence="2" id="KW-1185">Reference proteome</keyword>
<proteinExistence type="predicted"/>
<evidence type="ECO:0000313" key="1">
    <source>
        <dbReference type="EMBL" id="NYS48014.1"/>
    </source>
</evidence>
<comment type="caution">
    <text evidence="1">The sequence shown here is derived from an EMBL/GenBank/DDBJ whole genome shotgun (WGS) entry which is preliminary data.</text>
</comment>
<name>A0ABX2T3F6_9BACL</name>
<organism evidence="1 2">
    <name type="scientific">Gemelliphila palaticanis</name>
    <dbReference type="NCBI Taxonomy" id="81950"/>
    <lineage>
        <taxon>Bacteria</taxon>
        <taxon>Bacillati</taxon>
        <taxon>Bacillota</taxon>
        <taxon>Bacilli</taxon>
        <taxon>Bacillales</taxon>
        <taxon>Gemellaceae</taxon>
        <taxon>Gemelliphila</taxon>
    </lineage>
</organism>
<dbReference type="Proteomes" id="UP000531840">
    <property type="component" value="Unassembled WGS sequence"/>
</dbReference>
<dbReference type="EMBL" id="JACBYF010000022">
    <property type="protein sequence ID" value="NYS48014.1"/>
    <property type="molecule type" value="Genomic_DNA"/>
</dbReference>
<protein>
    <submittedName>
        <fullName evidence="1">Uncharacterized protein</fullName>
    </submittedName>
</protein>